<dbReference type="CDD" id="cd00610">
    <property type="entry name" value="OAT_like"/>
    <property type="match status" value="1"/>
</dbReference>
<keyword evidence="3 4" id="KW-0663">Pyridoxal phosphate</keyword>
<comment type="cofactor">
    <cofactor evidence="1">
        <name>pyridoxal 5'-phosphate</name>
        <dbReference type="ChEBI" id="CHEBI:597326"/>
    </cofactor>
</comment>
<proteinExistence type="inferred from homology"/>
<keyword evidence="5" id="KW-0032">Aminotransferase</keyword>
<dbReference type="PANTHER" id="PTHR43094">
    <property type="entry name" value="AMINOTRANSFERASE"/>
    <property type="match status" value="1"/>
</dbReference>
<sequence>MSHVFPRHCHAQLPTAVGGEGVWLIDSEGRRYLDGSGGAAVSCLGHGDRQVTEAVKAQLDKLAFAHTGFLTSEPAEALADLLIAHAPGDLDRVYFVSGGSEATEAAIKLARQYWVEKGQPQRSRLIARRQSYHGNTIGALSAGGNEWRRQQFGPLLLDVSHIDPCYEYRDRQEGETPQEYGIRAAEALREEIERVGPETVMAFIAEPVVGATAGALAPAPGYYQRIREICDEYGILLILDEVMCGMGRTGSLFACEQDGVNPDILCIAKGLGAGYQPIGAMLCSAAVYDAIAQGSGFFQHGHTYIGHPVATAAGLAVVSAILDRDLLSRIRQKGEVLQTALEARFGQHPNVGDIRGRGLFRGIEIVADRDSKAPFDPDRKIAARLKKAAFAKGLICYPMSGTIDGQHGDHVLLAPPFIITDEEIAILVDCLDAAMQEVLGAAEATA</sequence>
<dbReference type="EMBL" id="JAQBIE010000009">
    <property type="protein sequence ID" value="MDB6177615.1"/>
    <property type="molecule type" value="Genomic_DNA"/>
</dbReference>
<dbReference type="PROSITE" id="PS00600">
    <property type="entry name" value="AA_TRANSFER_CLASS_3"/>
    <property type="match status" value="1"/>
</dbReference>
<keyword evidence="6" id="KW-1185">Reference proteome</keyword>
<evidence type="ECO:0000313" key="6">
    <source>
        <dbReference type="Proteomes" id="UP001165641"/>
    </source>
</evidence>
<accession>A0ABT4ZG13</accession>
<gene>
    <name evidence="5" type="ORF">PAF17_08815</name>
</gene>
<dbReference type="InterPro" id="IPR049704">
    <property type="entry name" value="Aminotrans_3_PPA_site"/>
</dbReference>
<evidence type="ECO:0000256" key="2">
    <source>
        <dbReference type="ARBA" id="ARBA00008954"/>
    </source>
</evidence>
<comment type="caution">
    <text evidence="5">The sequence shown here is derived from an EMBL/GenBank/DDBJ whole genome shotgun (WGS) entry which is preliminary data.</text>
</comment>
<protein>
    <submittedName>
        <fullName evidence="5">Aspartate aminotransferase family protein</fullName>
    </submittedName>
</protein>
<dbReference type="InterPro" id="IPR005814">
    <property type="entry name" value="Aminotrans_3"/>
</dbReference>
<evidence type="ECO:0000256" key="4">
    <source>
        <dbReference type="RuleBase" id="RU003560"/>
    </source>
</evidence>
<dbReference type="PANTHER" id="PTHR43094:SF1">
    <property type="entry name" value="AMINOTRANSFERASE CLASS-III"/>
    <property type="match status" value="1"/>
</dbReference>
<dbReference type="RefSeq" id="WP_271888726.1">
    <property type="nucleotide sequence ID" value="NZ_JAQBIE010000009.1"/>
</dbReference>
<dbReference type="NCBIfam" id="NF005685">
    <property type="entry name" value="PRK07483.1"/>
    <property type="match status" value="1"/>
</dbReference>
<dbReference type="GO" id="GO:0008483">
    <property type="term" value="F:transaminase activity"/>
    <property type="evidence" value="ECO:0007669"/>
    <property type="project" value="UniProtKB-KW"/>
</dbReference>
<organism evidence="5 6">
    <name type="scientific">Paracoccus onchidii</name>
    <dbReference type="NCBI Taxonomy" id="3017813"/>
    <lineage>
        <taxon>Bacteria</taxon>
        <taxon>Pseudomonadati</taxon>
        <taxon>Pseudomonadota</taxon>
        <taxon>Alphaproteobacteria</taxon>
        <taxon>Rhodobacterales</taxon>
        <taxon>Paracoccaceae</taxon>
        <taxon>Paracoccus</taxon>
    </lineage>
</organism>
<name>A0ABT4ZG13_9RHOB</name>
<evidence type="ECO:0000256" key="1">
    <source>
        <dbReference type="ARBA" id="ARBA00001933"/>
    </source>
</evidence>
<dbReference type="Gene3D" id="3.90.1150.10">
    <property type="entry name" value="Aspartate Aminotransferase, domain 1"/>
    <property type="match status" value="1"/>
</dbReference>
<keyword evidence="5" id="KW-0808">Transferase</keyword>
<dbReference type="SUPFAM" id="SSF53383">
    <property type="entry name" value="PLP-dependent transferases"/>
    <property type="match status" value="1"/>
</dbReference>
<dbReference type="Gene3D" id="3.40.640.10">
    <property type="entry name" value="Type I PLP-dependent aspartate aminotransferase-like (Major domain)"/>
    <property type="match status" value="1"/>
</dbReference>
<dbReference type="InterPro" id="IPR015421">
    <property type="entry name" value="PyrdxlP-dep_Trfase_major"/>
</dbReference>
<dbReference type="InterPro" id="IPR015424">
    <property type="entry name" value="PyrdxlP-dep_Trfase"/>
</dbReference>
<comment type="similarity">
    <text evidence="2 4">Belongs to the class-III pyridoxal-phosphate-dependent aminotransferase family.</text>
</comment>
<dbReference type="Pfam" id="PF00202">
    <property type="entry name" value="Aminotran_3"/>
    <property type="match status" value="1"/>
</dbReference>
<dbReference type="Proteomes" id="UP001165641">
    <property type="component" value="Unassembled WGS sequence"/>
</dbReference>
<evidence type="ECO:0000256" key="3">
    <source>
        <dbReference type="ARBA" id="ARBA00022898"/>
    </source>
</evidence>
<dbReference type="InterPro" id="IPR015422">
    <property type="entry name" value="PyrdxlP-dep_Trfase_small"/>
</dbReference>
<reference evidence="5" key="1">
    <citation type="submission" date="2022-12" db="EMBL/GenBank/DDBJ databases">
        <title>Paracoccus onchidii sp. nov., isolated from a marine invertebrate from the South China Sea.</title>
        <authorList>
            <person name="Xu S."/>
            <person name="Liu Z."/>
            <person name="Xu Y."/>
        </authorList>
    </citation>
    <scope>NUCLEOTIDE SEQUENCE</scope>
    <source>
        <strain evidence="5">Z330</strain>
    </source>
</reference>
<evidence type="ECO:0000313" key="5">
    <source>
        <dbReference type="EMBL" id="MDB6177615.1"/>
    </source>
</evidence>